<feature type="transmembrane region" description="Helical" evidence="2">
    <location>
        <begin position="12"/>
        <end position="31"/>
    </location>
</feature>
<organism evidence="3 4">
    <name type="scientific">Geopseudomonas aromaticivorans</name>
    <dbReference type="NCBI Taxonomy" id="2849492"/>
    <lineage>
        <taxon>Bacteria</taxon>
        <taxon>Pseudomonadati</taxon>
        <taxon>Pseudomonadota</taxon>
        <taxon>Gammaproteobacteria</taxon>
        <taxon>Pseudomonadales</taxon>
        <taxon>Pseudomonadaceae</taxon>
        <taxon>Geopseudomonas</taxon>
    </lineage>
</organism>
<dbReference type="Pfam" id="PF11666">
    <property type="entry name" value="DUF2933"/>
    <property type="match status" value="1"/>
</dbReference>
<evidence type="ECO:0000313" key="3">
    <source>
        <dbReference type="EMBL" id="MBV2133149.1"/>
    </source>
</evidence>
<dbReference type="Proteomes" id="UP000813068">
    <property type="component" value="Unassembled WGS sequence"/>
</dbReference>
<protein>
    <submittedName>
        <fullName evidence="3">DUF2933 domain-containing protein</fullName>
    </submittedName>
</protein>
<evidence type="ECO:0000256" key="1">
    <source>
        <dbReference type="SAM" id="MobiDB-lite"/>
    </source>
</evidence>
<comment type="caution">
    <text evidence="3">The sequence shown here is derived from an EMBL/GenBank/DDBJ whole genome shotgun (WGS) entry which is preliminary data.</text>
</comment>
<name>A0ABS6MWH9_9GAMM</name>
<keyword evidence="2" id="KW-0472">Membrane</keyword>
<evidence type="ECO:0000313" key="4">
    <source>
        <dbReference type="Proteomes" id="UP000813068"/>
    </source>
</evidence>
<dbReference type="RefSeq" id="WP_201487027.1">
    <property type="nucleotide sequence ID" value="NZ_JAHRGL010000021.1"/>
</dbReference>
<feature type="region of interest" description="Disordered" evidence="1">
    <location>
        <begin position="58"/>
        <end position="121"/>
    </location>
</feature>
<gene>
    <name evidence="3" type="ORF">KRX52_10075</name>
</gene>
<sequence>MPRHDSRFRNAGRANWFFLGFLAIAGYFLLTEHRAHVIPYLPFLLLLACPLMHLFMHGGHGHGGHEGHEGGQREGHGAHGGCGGHRHTSTGDKQQQAHKHGQEEKSGSETPRQDQSQERRS</sequence>
<keyword evidence="4" id="KW-1185">Reference proteome</keyword>
<accession>A0ABS6MWH9</accession>
<keyword evidence="2" id="KW-0812">Transmembrane</keyword>
<feature type="compositionally biased region" description="Basic and acidic residues" evidence="1">
    <location>
        <begin position="100"/>
        <end position="121"/>
    </location>
</feature>
<evidence type="ECO:0000256" key="2">
    <source>
        <dbReference type="SAM" id="Phobius"/>
    </source>
</evidence>
<dbReference type="EMBL" id="JAHRGL010000021">
    <property type="protein sequence ID" value="MBV2133149.1"/>
    <property type="molecule type" value="Genomic_DNA"/>
</dbReference>
<dbReference type="InterPro" id="IPR021682">
    <property type="entry name" value="DUF2933"/>
</dbReference>
<feature type="transmembrane region" description="Helical" evidence="2">
    <location>
        <begin position="37"/>
        <end position="56"/>
    </location>
</feature>
<reference evidence="3 4" key="1">
    <citation type="submission" date="2021-06" db="EMBL/GenBank/DDBJ databases">
        <title>Differences between aerobic and microaerobic xylene degrading microbial communities.</title>
        <authorList>
            <person name="Banerjee S."/>
            <person name="Tancsics A."/>
        </authorList>
    </citation>
    <scope>NUCLEOTIDE SEQUENCE [LARGE SCALE GENOMIC DNA]</scope>
    <source>
        <strain evidence="3 4">MAP12</strain>
    </source>
</reference>
<keyword evidence="2" id="KW-1133">Transmembrane helix</keyword>
<feature type="compositionally biased region" description="Basic and acidic residues" evidence="1">
    <location>
        <begin position="63"/>
        <end position="77"/>
    </location>
</feature>
<proteinExistence type="predicted"/>